<reference evidence="2 3" key="1">
    <citation type="submission" date="2022-02" db="EMBL/GenBank/DDBJ databases">
        <title>Comparative genomics of the first Antarctic Pseudomonas spp. capable of biotransforming 2,4,6-Trinitrotoluene.</title>
        <authorList>
            <person name="Cabrera M.A."/>
            <person name="Marquez S.L."/>
            <person name="Perez-Donoso J.M."/>
        </authorList>
    </citation>
    <scope>NUCLEOTIDE SEQUENCE [LARGE SCALE GENOMIC DNA]</scope>
    <source>
        <strain evidence="2 3">TNT11</strain>
    </source>
</reference>
<proteinExistence type="predicted"/>
<sequence>MSLTINHSPFLNVDTTATGRQPSSTSTAIHQSGTSGGNALATPVALRHDHFKVSNNEMTIDAGGFSRLIDMLEQVFKTMREILSGKNSAPGAFPTQYKPLAAPVDARQLPGHSTLTLDPRGQHALSVSPHVHKSGVSVTKDANANVQVNVNVGHCPCPDTKALANSVVVPHVPPLPETVRKLNVMPERHIHSHVRPTPSPGVMPSHAHGVTPQPTVPVVPPITPPPPPLPDTPAPDVTSPGPAESRFDSRDWRISPRSLRRS</sequence>
<feature type="compositionally biased region" description="Polar residues" evidence="1">
    <location>
        <begin position="1"/>
        <end position="33"/>
    </location>
</feature>
<protein>
    <submittedName>
        <fullName evidence="2">Uncharacterized protein</fullName>
    </submittedName>
</protein>
<evidence type="ECO:0000313" key="3">
    <source>
        <dbReference type="Proteomes" id="UP001317085"/>
    </source>
</evidence>
<dbReference type="EMBL" id="JAKNRV010000133">
    <property type="protein sequence ID" value="MCK1785621.1"/>
    <property type="molecule type" value="Genomic_DNA"/>
</dbReference>
<feature type="region of interest" description="Disordered" evidence="1">
    <location>
        <begin position="197"/>
        <end position="262"/>
    </location>
</feature>
<feature type="compositionally biased region" description="Pro residues" evidence="1">
    <location>
        <begin position="214"/>
        <end position="233"/>
    </location>
</feature>
<accession>A0ABT0EJH6</accession>
<feature type="compositionally biased region" description="Basic and acidic residues" evidence="1">
    <location>
        <begin position="245"/>
        <end position="254"/>
    </location>
</feature>
<gene>
    <name evidence="2" type="ORF">L9Z73_15035</name>
</gene>
<evidence type="ECO:0000313" key="2">
    <source>
        <dbReference type="EMBL" id="MCK1785621.1"/>
    </source>
</evidence>
<evidence type="ECO:0000256" key="1">
    <source>
        <dbReference type="SAM" id="MobiDB-lite"/>
    </source>
</evidence>
<dbReference type="Proteomes" id="UP001317085">
    <property type="component" value="Unassembled WGS sequence"/>
</dbReference>
<dbReference type="RefSeq" id="WP_247402279.1">
    <property type="nucleotide sequence ID" value="NZ_JAKNRV010000133.1"/>
</dbReference>
<feature type="region of interest" description="Disordered" evidence="1">
    <location>
        <begin position="1"/>
        <end position="40"/>
    </location>
</feature>
<keyword evidence="3" id="KW-1185">Reference proteome</keyword>
<comment type="caution">
    <text evidence="2">The sequence shown here is derived from an EMBL/GenBank/DDBJ whole genome shotgun (WGS) entry which is preliminary data.</text>
</comment>
<name>A0ABT0EJH6_9PSED</name>
<organism evidence="2 3">
    <name type="scientific">Pseudomonas emilianonis</name>
    <dbReference type="NCBI Taxonomy" id="2915812"/>
    <lineage>
        <taxon>Bacteria</taxon>
        <taxon>Pseudomonadati</taxon>
        <taxon>Pseudomonadota</taxon>
        <taxon>Gammaproteobacteria</taxon>
        <taxon>Pseudomonadales</taxon>
        <taxon>Pseudomonadaceae</taxon>
        <taxon>Pseudomonas</taxon>
    </lineage>
</organism>